<protein>
    <submittedName>
        <fullName evidence="1">Uncharacterized protein</fullName>
    </submittedName>
</protein>
<proteinExistence type="predicted"/>
<comment type="caution">
    <text evidence="1">The sequence shown here is derived from an EMBL/GenBank/DDBJ whole genome shotgun (WGS) entry which is preliminary data.</text>
</comment>
<evidence type="ECO:0000313" key="1">
    <source>
        <dbReference type="EMBL" id="KAH8004145.1"/>
    </source>
</evidence>
<organism evidence="1 2">
    <name type="scientific">Sphaerodactylus townsendi</name>
    <dbReference type="NCBI Taxonomy" id="933632"/>
    <lineage>
        <taxon>Eukaryota</taxon>
        <taxon>Metazoa</taxon>
        <taxon>Chordata</taxon>
        <taxon>Craniata</taxon>
        <taxon>Vertebrata</taxon>
        <taxon>Euteleostomi</taxon>
        <taxon>Lepidosauria</taxon>
        <taxon>Squamata</taxon>
        <taxon>Bifurcata</taxon>
        <taxon>Gekkota</taxon>
        <taxon>Sphaerodactylidae</taxon>
        <taxon>Sphaerodactylus</taxon>
    </lineage>
</organism>
<dbReference type="Proteomes" id="UP000827872">
    <property type="component" value="Linkage Group LG04"/>
</dbReference>
<keyword evidence="2" id="KW-1185">Reference proteome</keyword>
<sequence length="328" mass="36616">MSSSNESLGPPAFFLTGFPGLEKSHIWISIPICSMYLVAIAGNCTILFMIRTDPTLHAPMYSFLSMLALSDLGLSSATLPTMLSVLWFNHRPIHFDACLTQMYFIHTFSIVESGILLSMAFDRLVAIRNPLRYTSVLTNEAVIKIGVGVFLRAAFLVFPASFLLKRLQYGKINVLSYSFCLHQDILSVVRSDRKTSSIYGLMVVLTSMATDSVLLIVSYILILTTVLSIASTVERLRALNTCISHICAVLTFYIPMIGLSMIHRYGKNAPPVVHILMANVYLLVPPLMNPIVYSVKTKQIRTRIVKKFWKGQGCTTSDITPMQGEMQW</sequence>
<name>A0ACB8FFW2_9SAUR</name>
<dbReference type="EMBL" id="CM037617">
    <property type="protein sequence ID" value="KAH8004145.1"/>
    <property type="molecule type" value="Genomic_DNA"/>
</dbReference>
<accession>A0ACB8FFW2</accession>
<evidence type="ECO:0000313" key="2">
    <source>
        <dbReference type="Proteomes" id="UP000827872"/>
    </source>
</evidence>
<reference evidence="1" key="1">
    <citation type="submission" date="2021-08" db="EMBL/GenBank/DDBJ databases">
        <title>The first chromosome-level gecko genome reveals the dynamic sex chromosomes of Neotropical dwarf geckos (Sphaerodactylidae: Sphaerodactylus).</title>
        <authorList>
            <person name="Pinto B.J."/>
            <person name="Keating S.E."/>
            <person name="Gamble T."/>
        </authorList>
    </citation>
    <scope>NUCLEOTIDE SEQUENCE</scope>
    <source>
        <strain evidence="1">TG3544</strain>
    </source>
</reference>
<gene>
    <name evidence="1" type="ORF">K3G42_004108</name>
</gene>